<dbReference type="EMBL" id="JYHV01000029">
    <property type="protein sequence ID" value="KJH80549.1"/>
    <property type="molecule type" value="Genomic_DNA"/>
</dbReference>
<protein>
    <submittedName>
        <fullName evidence="1">Uncharacterized protein</fullName>
    </submittedName>
</protein>
<evidence type="ECO:0000313" key="1">
    <source>
        <dbReference type="EMBL" id="KJH80549.1"/>
    </source>
</evidence>
<proteinExistence type="predicted"/>
<reference evidence="1 2" key="1">
    <citation type="submission" date="2015-02" db="EMBL/GenBank/DDBJ databases">
        <title>Draft genome sequence of Pseudomonas stutzeri NT0128 isolated from wheat (Triticum turgidum) rhizosphere.</title>
        <authorList>
            <person name="Tovi N."/>
            <person name="Frenk S."/>
            <person name="Hadar Y."/>
            <person name="Minz D."/>
        </authorList>
    </citation>
    <scope>NUCLEOTIDE SEQUENCE [LARGE SCALE GENOMIC DNA]</scope>
    <source>
        <strain evidence="1 2">NT0128</strain>
    </source>
</reference>
<dbReference type="Proteomes" id="UP000032487">
    <property type="component" value="Unassembled WGS sequence"/>
</dbReference>
<organism evidence="1 2">
    <name type="scientific">Stutzerimonas stutzeri</name>
    <name type="common">Pseudomonas stutzeri</name>
    <dbReference type="NCBI Taxonomy" id="316"/>
    <lineage>
        <taxon>Bacteria</taxon>
        <taxon>Pseudomonadati</taxon>
        <taxon>Pseudomonadota</taxon>
        <taxon>Gammaproteobacteria</taxon>
        <taxon>Pseudomonadales</taxon>
        <taxon>Pseudomonadaceae</taxon>
        <taxon>Stutzerimonas</taxon>
    </lineage>
</organism>
<name>A0A0D9AIM3_STUST</name>
<evidence type="ECO:0000313" key="2">
    <source>
        <dbReference type="Proteomes" id="UP000032487"/>
    </source>
</evidence>
<sequence>MKLHAIATARSGALLGSLHQPFTGPLAARRRVDTQIADSAEVAFERQLDDEVQGNEAEQLPLTSFGYQQAGIGMIQVLLKATLDDVIVCRVAKLAEQAGYC</sequence>
<comment type="caution">
    <text evidence="1">The sequence shown here is derived from an EMBL/GenBank/DDBJ whole genome shotgun (WGS) entry which is preliminary data.</text>
</comment>
<dbReference type="AlphaFoldDB" id="A0A0D9AIM3"/>
<accession>A0A0D9AIM3</accession>
<gene>
    <name evidence="1" type="ORF">UF78_15890</name>
</gene>